<dbReference type="EMBL" id="JAEKJW010000001">
    <property type="protein sequence ID" value="MBN8195326.1"/>
    <property type="molecule type" value="Genomic_DNA"/>
</dbReference>
<dbReference type="Proteomes" id="UP000664405">
    <property type="component" value="Unassembled WGS sequence"/>
</dbReference>
<sequence>MVTLKELEGYRFAYLYQSDDTVSADVIALYEGKRKLQDLGKGWVLAWDNSGAYEGDEPHVHVYRHGRELYSVTISGKGHDGSSGERIHRIPLKGIQARWPHIEPIIEDGRQIDDFNSYVPHEVKEALDSLVLSL</sequence>
<name>A0A8I1SIE5_9PROT</name>
<evidence type="ECO:0000313" key="1">
    <source>
        <dbReference type="EMBL" id="MBN8195326.1"/>
    </source>
</evidence>
<reference evidence="1" key="1">
    <citation type="submission" date="2020-12" db="EMBL/GenBank/DDBJ databases">
        <title>Oil enriched cultivation method for isolating marine PHA-producing bacteria.</title>
        <authorList>
            <person name="Zheng W."/>
            <person name="Yu S."/>
            <person name="Huang Y."/>
        </authorList>
    </citation>
    <scope>NUCLEOTIDE SEQUENCE</scope>
    <source>
        <strain evidence="1">SY-2-3</strain>
    </source>
</reference>
<accession>A0A8I1SIE5</accession>
<gene>
    <name evidence="1" type="ORF">JF547_02235</name>
</gene>
<evidence type="ECO:0000313" key="2">
    <source>
        <dbReference type="Proteomes" id="UP000664405"/>
    </source>
</evidence>
<comment type="caution">
    <text evidence="1">The sequence shown here is derived from an EMBL/GenBank/DDBJ whole genome shotgun (WGS) entry which is preliminary data.</text>
</comment>
<organism evidence="1 2">
    <name type="scientific">Thalassospira povalilytica</name>
    <dbReference type="NCBI Taxonomy" id="732237"/>
    <lineage>
        <taxon>Bacteria</taxon>
        <taxon>Pseudomonadati</taxon>
        <taxon>Pseudomonadota</taxon>
        <taxon>Alphaproteobacteria</taxon>
        <taxon>Rhodospirillales</taxon>
        <taxon>Thalassospiraceae</taxon>
        <taxon>Thalassospira</taxon>
    </lineage>
</organism>
<protein>
    <submittedName>
        <fullName evidence="1">Uncharacterized protein</fullName>
    </submittedName>
</protein>
<proteinExistence type="predicted"/>
<dbReference type="AlphaFoldDB" id="A0A8I1SIE5"/>
<dbReference type="RefSeq" id="WP_206926503.1">
    <property type="nucleotide sequence ID" value="NZ_JAEKJW010000001.1"/>
</dbReference>